<sequence length="50" mass="4972">MRRLITAAATALVAAALAFGAAFGIVALLDATPEQPNTPLISYDTAPAGS</sequence>
<evidence type="ECO:0000313" key="2">
    <source>
        <dbReference type="EMBL" id="MER0424444.1"/>
    </source>
</evidence>
<dbReference type="EMBL" id="CP054926">
    <property type="protein sequence ID" value="QKW41568.1"/>
    <property type="molecule type" value="Genomic_DNA"/>
</dbReference>
<dbReference type="EMBL" id="JBEJUE010000005">
    <property type="protein sequence ID" value="MER0424444.1"/>
    <property type="molecule type" value="Genomic_DNA"/>
</dbReference>
<dbReference type="Proteomes" id="UP000509345">
    <property type="component" value="Chromosome"/>
</dbReference>
<name>A0A7H8MH98_STRMI</name>
<evidence type="ECO:0000313" key="1">
    <source>
        <dbReference type="EMBL" id="GFN01808.1"/>
    </source>
</evidence>
<proteinExistence type="predicted"/>
<accession>A0A7H8MH98</accession>
<evidence type="ECO:0000313" key="4">
    <source>
        <dbReference type="Proteomes" id="UP000498740"/>
    </source>
</evidence>
<organism evidence="3 5">
    <name type="scientific">Streptomyces microflavus</name>
    <name type="common">Streptomyces lipmanii</name>
    <dbReference type="NCBI Taxonomy" id="1919"/>
    <lineage>
        <taxon>Bacteria</taxon>
        <taxon>Bacillati</taxon>
        <taxon>Actinomycetota</taxon>
        <taxon>Actinomycetes</taxon>
        <taxon>Kitasatosporales</taxon>
        <taxon>Streptomycetaceae</taxon>
        <taxon>Streptomyces</taxon>
    </lineage>
</organism>
<dbReference type="EMBL" id="BLWD01000001">
    <property type="protein sequence ID" value="GFN01808.1"/>
    <property type="molecule type" value="Genomic_DNA"/>
</dbReference>
<accession>A0A7J0CHN3</accession>
<dbReference type="Proteomes" id="UP001456562">
    <property type="component" value="Unassembled WGS sequence"/>
</dbReference>
<reference evidence="3 5" key="2">
    <citation type="submission" date="2020-06" db="EMBL/GenBank/DDBJ databases">
        <title>Genome mining for natural products.</title>
        <authorList>
            <person name="Zhang B."/>
            <person name="Shi J."/>
            <person name="Ge H."/>
        </authorList>
    </citation>
    <scope>NUCLEOTIDE SEQUENCE [LARGE SCALE GENOMIC DNA]</scope>
    <source>
        <strain evidence="3 5">NA06532</strain>
    </source>
</reference>
<protein>
    <recommendedName>
        <fullName evidence="7">DUF2613 domain-containing protein</fullName>
    </recommendedName>
</protein>
<evidence type="ECO:0000313" key="3">
    <source>
        <dbReference type="EMBL" id="QKW41568.1"/>
    </source>
</evidence>
<reference evidence="2 6" key="3">
    <citation type="submission" date="2024-01" db="EMBL/GenBank/DDBJ databases">
        <title>Metagenomic exploration of the rhizosphere soil microbial community and their significance in facilitating the development of wild simulated ginseng.</title>
        <authorList>
            <person name="Huang J."/>
        </authorList>
    </citation>
    <scope>NUCLEOTIDE SEQUENCE [LARGE SCALE GENOMIC DNA]</scope>
    <source>
        <strain evidence="2 6">WY141</strain>
    </source>
</reference>
<gene>
    <name evidence="2" type="ORF">ABR748_09495</name>
    <name evidence="3" type="ORF">HUT09_02815</name>
    <name evidence="1" type="ORF">Smic_03640</name>
</gene>
<evidence type="ECO:0008006" key="7">
    <source>
        <dbReference type="Google" id="ProtNLM"/>
    </source>
</evidence>
<dbReference type="AlphaFoldDB" id="A0A7H8MH98"/>
<reference evidence="1 4" key="1">
    <citation type="submission" date="2020-05" db="EMBL/GenBank/DDBJ databases">
        <title>Whole genome shotgun sequence of Streptomyces microflavus NBRC 13062.</title>
        <authorList>
            <person name="Komaki H."/>
            <person name="Tamura T."/>
        </authorList>
    </citation>
    <scope>NUCLEOTIDE SEQUENCE [LARGE SCALE GENOMIC DNA]</scope>
    <source>
        <strain evidence="1 4">NBRC 13062</strain>
    </source>
</reference>
<dbReference type="Proteomes" id="UP000498740">
    <property type="component" value="Unassembled WGS sequence"/>
</dbReference>
<evidence type="ECO:0000313" key="5">
    <source>
        <dbReference type="Proteomes" id="UP000509345"/>
    </source>
</evidence>
<dbReference type="GeneID" id="87630122"/>
<keyword evidence="6" id="KW-1185">Reference proteome</keyword>
<evidence type="ECO:0000313" key="6">
    <source>
        <dbReference type="Proteomes" id="UP001456562"/>
    </source>
</evidence>
<dbReference type="RefSeq" id="WP_015607033.1">
    <property type="nucleotide sequence ID" value="NZ_BMUG01000008.1"/>
</dbReference>